<keyword evidence="5 6" id="KW-0472">Membrane</keyword>
<reference evidence="8 9" key="1">
    <citation type="submission" date="2016-06" db="EMBL/GenBank/DDBJ databases">
        <authorList>
            <person name="Kjaerup R.B."/>
            <person name="Dalgaard T.S."/>
            <person name="Juul-Madsen H.R."/>
        </authorList>
    </citation>
    <scope>NUCLEOTIDE SEQUENCE [LARGE SCALE GENOMIC DNA]</scope>
    <source>
        <strain evidence="8 9">DSM 16361</strain>
    </source>
</reference>
<accession>A0A238D9C3</accession>
<dbReference type="InterPro" id="IPR050638">
    <property type="entry name" value="AA-Vitamin_Transporters"/>
</dbReference>
<feature type="transmembrane region" description="Helical" evidence="6">
    <location>
        <begin position="100"/>
        <end position="121"/>
    </location>
</feature>
<feature type="transmembrane region" description="Helical" evidence="6">
    <location>
        <begin position="157"/>
        <end position="176"/>
    </location>
</feature>
<comment type="subcellular location">
    <subcellularLocation>
        <location evidence="1">Cell membrane</location>
        <topology evidence="1">Multi-pass membrane protein</topology>
    </subcellularLocation>
</comment>
<evidence type="ECO:0000313" key="8">
    <source>
        <dbReference type="EMBL" id="SBP89916.1"/>
    </source>
</evidence>
<evidence type="ECO:0000256" key="5">
    <source>
        <dbReference type="ARBA" id="ARBA00023136"/>
    </source>
</evidence>
<dbReference type="Gene3D" id="1.10.3730.20">
    <property type="match status" value="1"/>
</dbReference>
<evidence type="ECO:0000256" key="3">
    <source>
        <dbReference type="ARBA" id="ARBA00022692"/>
    </source>
</evidence>
<dbReference type="InterPro" id="IPR037185">
    <property type="entry name" value="EmrE-like"/>
</dbReference>
<feature type="transmembrane region" description="Helical" evidence="6">
    <location>
        <begin position="128"/>
        <end position="145"/>
    </location>
</feature>
<keyword evidence="9" id="KW-1185">Reference proteome</keyword>
<evidence type="ECO:0000256" key="2">
    <source>
        <dbReference type="ARBA" id="ARBA00022475"/>
    </source>
</evidence>
<proteinExistence type="predicted"/>
<evidence type="ECO:0000256" key="1">
    <source>
        <dbReference type="ARBA" id="ARBA00004651"/>
    </source>
</evidence>
<keyword evidence="4 6" id="KW-1133">Transmembrane helix</keyword>
<feature type="transmembrane region" description="Helical" evidence="6">
    <location>
        <begin position="74"/>
        <end position="94"/>
    </location>
</feature>
<dbReference type="RefSeq" id="WP_094161889.1">
    <property type="nucleotide sequence ID" value="NZ_LT592171.1"/>
</dbReference>
<dbReference type="PANTHER" id="PTHR32322:SF18">
    <property type="entry name" value="S-ADENOSYLMETHIONINE_S-ADENOSYLHOMOCYSTEINE TRANSPORTER"/>
    <property type="match status" value="1"/>
</dbReference>
<feature type="transmembrane region" description="Helical" evidence="6">
    <location>
        <begin position="253"/>
        <end position="272"/>
    </location>
</feature>
<dbReference type="Proteomes" id="UP000214566">
    <property type="component" value="Unassembled WGS sequence"/>
</dbReference>
<evidence type="ECO:0000256" key="6">
    <source>
        <dbReference type="SAM" id="Phobius"/>
    </source>
</evidence>
<protein>
    <submittedName>
        <fullName evidence="8">Putative Permease of the drug/metabolite transporter (DMT) superfamily</fullName>
    </submittedName>
</protein>
<feature type="domain" description="EamA" evidence="7">
    <location>
        <begin position="159"/>
        <end position="294"/>
    </location>
</feature>
<dbReference type="OrthoDB" id="4167046at2"/>
<name>A0A238D9C3_THIDL</name>
<feature type="domain" description="EamA" evidence="7">
    <location>
        <begin position="11"/>
        <end position="144"/>
    </location>
</feature>
<gene>
    <name evidence="8" type="ORF">THIARS_90066</name>
</gene>
<dbReference type="EMBL" id="FLMQ01000058">
    <property type="protein sequence ID" value="SBP89916.1"/>
    <property type="molecule type" value="Genomic_DNA"/>
</dbReference>
<feature type="transmembrane region" description="Helical" evidence="6">
    <location>
        <begin position="188"/>
        <end position="207"/>
    </location>
</feature>
<evidence type="ECO:0000259" key="7">
    <source>
        <dbReference type="Pfam" id="PF00892"/>
    </source>
</evidence>
<dbReference type="SUPFAM" id="SSF103481">
    <property type="entry name" value="Multidrug resistance efflux transporter EmrE"/>
    <property type="match status" value="2"/>
</dbReference>
<dbReference type="AlphaFoldDB" id="A0A238D9C3"/>
<dbReference type="PANTHER" id="PTHR32322">
    <property type="entry name" value="INNER MEMBRANE TRANSPORTER"/>
    <property type="match status" value="1"/>
</dbReference>
<dbReference type="Pfam" id="PF00892">
    <property type="entry name" value="EamA"/>
    <property type="match status" value="2"/>
</dbReference>
<feature type="transmembrane region" description="Helical" evidence="6">
    <location>
        <begin position="45"/>
        <end position="62"/>
    </location>
</feature>
<feature type="transmembrane region" description="Helical" evidence="6">
    <location>
        <begin position="12"/>
        <end position="33"/>
    </location>
</feature>
<keyword evidence="2" id="KW-1003">Cell membrane</keyword>
<feature type="transmembrane region" description="Helical" evidence="6">
    <location>
        <begin position="219"/>
        <end position="241"/>
    </location>
</feature>
<evidence type="ECO:0000256" key="4">
    <source>
        <dbReference type="ARBA" id="ARBA00022989"/>
    </source>
</evidence>
<sequence length="306" mass="33223">MRAHTKLDFSTVLLLTLPPLLWAGNAVVGRLMVGQIPPLALSFDRWFFALLVSLLFTGPALWRERAVLRRHWKPLACMGLVGVASYNSLQYVALHTTSPLNVSLITSAAPVFILLIGAVFYREPIGAGSWWGAALSVGGVIVVVTKGQLTHLLQLTLAPGDLLMLLAVFLWGFYTWELRRRPLGLSPFVSLSAQMAWGTLFIAPFAAYEHWVLGESTHWGAPVVLSIAYAAVLASLLAYVCWGTAVARTGAQIPAYFGNLAPVFAALLSYLFLHEGIALYHLFGAALIFAGIHVALRARPRIAAAH</sequence>
<organism evidence="8 9">
    <name type="scientific">Thiomonas delicata</name>
    <name type="common">Thiomonas cuprina</name>
    <dbReference type="NCBI Taxonomy" id="364030"/>
    <lineage>
        <taxon>Bacteria</taxon>
        <taxon>Pseudomonadati</taxon>
        <taxon>Pseudomonadota</taxon>
        <taxon>Betaproteobacteria</taxon>
        <taxon>Burkholderiales</taxon>
        <taxon>Thiomonas</taxon>
    </lineage>
</organism>
<evidence type="ECO:0000313" key="9">
    <source>
        <dbReference type="Proteomes" id="UP000214566"/>
    </source>
</evidence>
<keyword evidence="3 6" id="KW-0812">Transmembrane</keyword>
<dbReference type="InterPro" id="IPR000620">
    <property type="entry name" value="EamA_dom"/>
</dbReference>
<feature type="transmembrane region" description="Helical" evidence="6">
    <location>
        <begin position="278"/>
        <end position="296"/>
    </location>
</feature>
<dbReference type="GO" id="GO:0005886">
    <property type="term" value="C:plasma membrane"/>
    <property type="evidence" value="ECO:0007669"/>
    <property type="project" value="UniProtKB-SubCell"/>
</dbReference>